<name>A0A0T9X4Z4_MYCTX</name>
<evidence type="ECO:0000313" key="4">
    <source>
        <dbReference type="EMBL" id="CNU26960.1"/>
    </source>
</evidence>
<reference evidence="8 9" key="2">
    <citation type="submission" date="2015-03" db="EMBL/GenBank/DDBJ databases">
        <authorList>
            <consortium name="Pathogen Informatics"/>
        </authorList>
    </citation>
    <scope>NUCLEOTIDE SEQUENCE [LARGE SCALE GENOMIC DNA]</scope>
    <source>
        <strain evidence="3 12">C09601061</strain>
        <strain evidence="4 10">D00501624</strain>
        <strain evidence="6 11">G09801536</strain>
        <strain evidence="2 13">G09901357</strain>
        <strain evidence="8">K00500041</strain>
        <strain evidence="9">N09902308</strain>
    </source>
</reference>
<dbReference type="Proteomes" id="UP000038802">
    <property type="component" value="Unassembled WGS sequence"/>
</dbReference>
<dbReference type="EMBL" id="CFOE01000458">
    <property type="protein sequence ID" value="CFE41636.1"/>
    <property type="molecule type" value="Genomic_DNA"/>
</dbReference>
<dbReference type="Proteomes" id="UP000039021">
    <property type="component" value="Unassembled WGS sequence"/>
</dbReference>
<dbReference type="EMBL" id="CQQC01000073">
    <property type="protein sequence ID" value="CNU26960.1"/>
    <property type="molecule type" value="Genomic_DNA"/>
</dbReference>
<evidence type="ECO:0000313" key="7">
    <source>
        <dbReference type="EMBL" id="COW88738.1"/>
    </source>
</evidence>
<evidence type="ECO:0000256" key="1">
    <source>
        <dbReference type="SAM" id="MobiDB-lite"/>
    </source>
</evidence>
<evidence type="ECO:0000313" key="10">
    <source>
        <dbReference type="Proteomes" id="UP000039217"/>
    </source>
</evidence>
<protein>
    <submittedName>
        <fullName evidence="5">Uncharacterized protein</fullName>
    </submittedName>
</protein>
<dbReference type="EMBL" id="CGCX01000483">
    <property type="protein sequence ID" value="CFR77083.1"/>
    <property type="molecule type" value="Genomic_DNA"/>
</dbReference>
<reference evidence="5" key="1">
    <citation type="submission" date="2015-03" db="EMBL/GenBank/DDBJ databases">
        <authorList>
            <person name="Murphy D."/>
        </authorList>
    </citation>
    <scope>NUCLEOTIDE SEQUENCE [LARGE SCALE GENOMIC DNA]</scope>
    <source>
        <strain evidence="5">K00500041</strain>
    </source>
</reference>
<dbReference type="EMBL" id="CSAD01000577">
    <property type="protein sequence ID" value="COW17356.1"/>
    <property type="molecule type" value="Genomic_DNA"/>
</dbReference>
<reference evidence="7" key="3">
    <citation type="submission" date="2015-03" db="EMBL/GenBank/DDBJ databases">
        <authorList>
            <consortium name="Pathogen Informatics"/>
            <person name="Murphy D."/>
        </authorList>
    </citation>
    <scope>NUCLEOTIDE SEQUENCE</scope>
    <source>
        <strain evidence="7">N09902308</strain>
    </source>
</reference>
<organism evidence="5 8">
    <name type="scientific">Mycobacterium tuberculosis</name>
    <dbReference type="NCBI Taxonomy" id="1773"/>
    <lineage>
        <taxon>Bacteria</taxon>
        <taxon>Bacillati</taxon>
        <taxon>Actinomycetota</taxon>
        <taxon>Actinomycetes</taxon>
        <taxon>Mycobacteriales</taxon>
        <taxon>Mycobacteriaceae</taxon>
        <taxon>Mycobacterium</taxon>
        <taxon>Mycobacterium tuberculosis complex</taxon>
    </lineage>
</organism>
<evidence type="ECO:0000313" key="3">
    <source>
        <dbReference type="EMBL" id="CFR77083.1"/>
    </source>
</evidence>
<evidence type="ECO:0000313" key="12">
    <source>
        <dbReference type="Proteomes" id="UP000046680"/>
    </source>
</evidence>
<evidence type="ECO:0000313" key="5">
    <source>
        <dbReference type="EMBL" id="COV51316.1"/>
    </source>
</evidence>
<dbReference type="Proteomes" id="UP000046680">
    <property type="component" value="Unassembled WGS sequence"/>
</dbReference>
<dbReference type="Proteomes" id="UP000039217">
    <property type="component" value="Unassembled WGS sequence"/>
</dbReference>
<accession>A0A0T9X4Z4</accession>
<dbReference type="EMBL" id="CSBK01000068">
    <property type="protein sequence ID" value="COW88738.1"/>
    <property type="molecule type" value="Genomic_DNA"/>
</dbReference>
<evidence type="ECO:0000313" key="8">
    <source>
        <dbReference type="Proteomes" id="UP000038802"/>
    </source>
</evidence>
<dbReference type="AlphaFoldDB" id="A0A0T9X4Z4"/>
<gene>
    <name evidence="3" type="ORF">ERS007657_01534</name>
    <name evidence="4" type="ORF">ERS007661_00388</name>
    <name evidence="6" type="ORF">ERS007679_03293</name>
    <name evidence="2" type="ORF">ERS007681_02999</name>
    <name evidence="5" type="ORF">ERS007703_01545</name>
    <name evidence="7" type="ORF">ERS007739_00269</name>
</gene>
<evidence type="ECO:0000313" key="6">
    <source>
        <dbReference type="EMBL" id="COW17356.1"/>
    </source>
</evidence>
<feature type="region of interest" description="Disordered" evidence="1">
    <location>
        <begin position="52"/>
        <end position="76"/>
    </location>
</feature>
<evidence type="ECO:0000313" key="13">
    <source>
        <dbReference type="Proteomes" id="UP000048289"/>
    </source>
</evidence>
<proteinExistence type="predicted"/>
<evidence type="ECO:0000313" key="2">
    <source>
        <dbReference type="EMBL" id="CFE41636.1"/>
    </source>
</evidence>
<feature type="compositionally biased region" description="Basic and acidic residues" evidence="1">
    <location>
        <begin position="67"/>
        <end position="76"/>
    </location>
</feature>
<evidence type="ECO:0000313" key="11">
    <source>
        <dbReference type="Proteomes" id="UP000045842"/>
    </source>
</evidence>
<dbReference type="EMBL" id="CSAE01000132">
    <property type="protein sequence ID" value="COV51316.1"/>
    <property type="molecule type" value="Genomic_DNA"/>
</dbReference>
<dbReference type="Proteomes" id="UP000045842">
    <property type="component" value="Unassembled WGS sequence"/>
</dbReference>
<evidence type="ECO:0000313" key="9">
    <source>
        <dbReference type="Proteomes" id="UP000039021"/>
    </source>
</evidence>
<dbReference type="Proteomes" id="UP000048289">
    <property type="component" value="Unassembled WGS sequence"/>
</dbReference>
<sequence length="76" mass="8688">MRHQIRHECQKYRNEHVAEHQPVERQLERVEAEVPPELRIPNPKVTAVQEQLDPSPVALGDDAGQQADRRGDSDAD</sequence>